<dbReference type="Pfam" id="PF00501">
    <property type="entry name" value="AMP-binding"/>
    <property type="match status" value="1"/>
</dbReference>
<dbReference type="InterPro" id="IPR017523">
    <property type="entry name" value="Rv3268"/>
</dbReference>
<evidence type="ECO:0000313" key="2">
    <source>
        <dbReference type="EMBL" id="PRY01473.1"/>
    </source>
</evidence>
<feature type="domain" description="AMP-dependent synthetase/ligase" evidence="1">
    <location>
        <begin position="12"/>
        <end position="94"/>
    </location>
</feature>
<dbReference type="EMBL" id="PVZC01000001">
    <property type="protein sequence ID" value="PRY01473.1"/>
    <property type="molecule type" value="Genomic_DNA"/>
</dbReference>
<accession>A0A2T0QC95</accession>
<dbReference type="NCBIfam" id="TIGR03089">
    <property type="entry name" value="TIGR03089 family protein"/>
    <property type="match status" value="1"/>
</dbReference>
<dbReference type="Gene3D" id="3.40.50.12780">
    <property type="entry name" value="N-terminal domain of ligase-like"/>
    <property type="match status" value="1"/>
</dbReference>
<evidence type="ECO:0000259" key="1">
    <source>
        <dbReference type="Pfam" id="PF00501"/>
    </source>
</evidence>
<comment type="caution">
    <text evidence="2">The sequence shown here is derived from an EMBL/GenBank/DDBJ whole genome shotgun (WGS) entry which is preliminary data.</text>
</comment>
<gene>
    <name evidence="2" type="ORF">CLV72_10155</name>
</gene>
<proteinExistence type="predicted"/>
<dbReference type="OrthoDB" id="3396763at2"/>
<organism evidence="2 3">
    <name type="scientific">Allonocardiopsis opalescens</name>
    <dbReference type="NCBI Taxonomy" id="1144618"/>
    <lineage>
        <taxon>Bacteria</taxon>
        <taxon>Bacillati</taxon>
        <taxon>Actinomycetota</taxon>
        <taxon>Actinomycetes</taxon>
        <taxon>Streptosporangiales</taxon>
        <taxon>Allonocardiopsis</taxon>
    </lineage>
</organism>
<evidence type="ECO:0000313" key="3">
    <source>
        <dbReference type="Proteomes" id="UP000237846"/>
    </source>
</evidence>
<dbReference type="RefSeq" id="WP_106237219.1">
    <property type="nucleotide sequence ID" value="NZ_PVZC01000001.1"/>
</dbReference>
<reference evidence="2 3" key="1">
    <citation type="submission" date="2018-03" db="EMBL/GenBank/DDBJ databases">
        <title>Genomic Encyclopedia of Archaeal and Bacterial Type Strains, Phase II (KMG-II): from individual species to whole genera.</title>
        <authorList>
            <person name="Goeker M."/>
        </authorList>
    </citation>
    <scope>NUCLEOTIDE SEQUENCE [LARGE SCALE GENOMIC DNA]</scope>
    <source>
        <strain evidence="2 3">DSM 45601</strain>
    </source>
</reference>
<dbReference type="InterPro" id="IPR000873">
    <property type="entry name" value="AMP-dep_synth/lig_dom"/>
</dbReference>
<dbReference type="InterPro" id="IPR042099">
    <property type="entry name" value="ANL_N_sf"/>
</dbReference>
<protein>
    <submittedName>
        <fullName evidence="2">Uncharacterized protein (TIGR03089 family)</fullName>
    </submittedName>
</protein>
<dbReference type="SUPFAM" id="SSF56801">
    <property type="entry name" value="Acetyl-CoA synthetase-like"/>
    <property type="match status" value="1"/>
</dbReference>
<sequence length="294" mass="29614">MTGSTPADLLRAALRADPGRPFLTCHDSAGRIELSYATFDNWVAKTANFLVDELAADPGDRVGLAVPVHWQSAAWLLACWSAGLTAVPLPPEGEPEPAAPVDVLVAGPANLDRAVGSAAGRAARDLVGLSLHPLGLPLADPPPGVVDYAAEVRGHGDHFASAAPADPAAPALEAAGEVLSAGRLAAGAAETAARWNLEPGDRLALVDSPHAPLLAPGGAPPLDWLLPPLAAGASSVLFLDADTPGTAGAGRPAGVTRATAQAALGSRFGSERITAILERALGGSAPPAPVRQLR</sequence>
<name>A0A2T0QC95_9ACTN</name>
<dbReference type="Proteomes" id="UP000237846">
    <property type="component" value="Unassembled WGS sequence"/>
</dbReference>
<keyword evidence="3" id="KW-1185">Reference proteome</keyword>
<dbReference type="AlphaFoldDB" id="A0A2T0QC95"/>